<gene>
    <name evidence="1" type="ORF">C8P66_12030</name>
</gene>
<dbReference type="OrthoDB" id="270332at2"/>
<name>A0A2W7K2K9_9PROT</name>
<accession>A0A2W7K2K9</accession>
<evidence type="ECO:0000313" key="1">
    <source>
        <dbReference type="EMBL" id="PZW41840.1"/>
    </source>
</evidence>
<dbReference type="EMBL" id="QKYU01000020">
    <property type="protein sequence ID" value="PZW41840.1"/>
    <property type="molecule type" value="Genomic_DNA"/>
</dbReference>
<sequence length="262" mass="29181">MGHQRLGKLPAYRLLPEIIRYLLDGGTPTADLVDQITKVGQDALKLALKDPVFIEALWLLVRLPQAASSGAFADGMAALGLRGPAPKSLPELLVAYDAALEQVQRRSFAGATDLGEMARQAALGALAETVQQRLPVLWQPTAEDLRHSLSALKNADAFADLAQRFHSRFVDRVIHYYLDRNLHRMIAPDRTTKSVNDLEAFNGAIRRHCDEASLIMRAFARDWLGKNFFKEGKSLTRDDVRRFASHSVEKIRIELAQRKGSS</sequence>
<organism evidence="1 2">
    <name type="scientific">Humitalea rosea</name>
    <dbReference type="NCBI Taxonomy" id="990373"/>
    <lineage>
        <taxon>Bacteria</taxon>
        <taxon>Pseudomonadati</taxon>
        <taxon>Pseudomonadota</taxon>
        <taxon>Alphaproteobacteria</taxon>
        <taxon>Acetobacterales</taxon>
        <taxon>Roseomonadaceae</taxon>
        <taxon>Humitalea</taxon>
    </lineage>
</organism>
<dbReference type="RefSeq" id="WP_111399417.1">
    <property type="nucleotide sequence ID" value="NZ_QKYU01000020.1"/>
</dbReference>
<keyword evidence="2" id="KW-1185">Reference proteome</keyword>
<dbReference type="AlphaFoldDB" id="A0A2W7K2K9"/>
<protein>
    <submittedName>
        <fullName evidence="1">Uncharacterized protein</fullName>
    </submittedName>
</protein>
<evidence type="ECO:0000313" key="2">
    <source>
        <dbReference type="Proteomes" id="UP000249688"/>
    </source>
</evidence>
<proteinExistence type="predicted"/>
<comment type="caution">
    <text evidence="1">The sequence shown here is derived from an EMBL/GenBank/DDBJ whole genome shotgun (WGS) entry which is preliminary data.</text>
</comment>
<dbReference type="Proteomes" id="UP000249688">
    <property type="component" value="Unassembled WGS sequence"/>
</dbReference>
<reference evidence="1 2" key="1">
    <citation type="submission" date="2018-06" db="EMBL/GenBank/DDBJ databases">
        <title>Genomic Encyclopedia of Archaeal and Bacterial Type Strains, Phase II (KMG-II): from individual species to whole genera.</title>
        <authorList>
            <person name="Goeker M."/>
        </authorList>
    </citation>
    <scope>NUCLEOTIDE SEQUENCE [LARGE SCALE GENOMIC DNA]</scope>
    <source>
        <strain evidence="1 2">DSM 24525</strain>
    </source>
</reference>